<dbReference type="InterPro" id="IPR027396">
    <property type="entry name" value="DsrEFH-like"/>
</dbReference>
<accession>A0A934WJK1</accession>
<dbReference type="SUPFAM" id="SSF75169">
    <property type="entry name" value="DsrEFH-like"/>
    <property type="match status" value="1"/>
</dbReference>
<dbReference type="Gene3D" id="3.40.1260.10">
    <property type="entry name" value="DsrEFH-like"/>
    <property type="match status" value="1"/>
</dbReference>
<comment type="caution">
    <text evidence="1">The sequence shown here is derived from an EMBL/GenBank/DDBJ whole genome shotgun (WGS) entry which is preliminary data.</text>
</comment>
<evidence type="ECO:0000313" key="2">
    <source>
        <dbReference type="Proteomes" id="UP000706333"/>
    </source>
</evidence>
<reference evidence="1" key="2">
    <citation type="journal article" date="2020" name="Microorganisms">
        <title>Osmotic Adaptation and Compatible Solute Biosynthesis of Phototrophic Bacteria as Revealed from Genome Analyses.</title>
        <authorList>
            <person name="Imhoff J.F."/>
            <person name="Rahn T."/>
            <person name="Kunzel S."/>
            <person name="Keller A."/>
            <person name="Neulinger S.C."/>
        </authorList>
    </citation>
    <scope>NUCLEOTIDE SEQUENCE</scope>
    <source>
        <strain evidence="1">LMG 28126</strain>
    </source>
</reference>
<evidence type="ECO:0008006" key="3">
    <source>
        <dbReference type="Google" id="ProtNLM"/>
    </source>
</evidence>
<evidence type="ECO:0000313" key="1">
    <source>
        <dbReference type="EMBL" id="MBK5927944.1"/>
    </source>
</evidence>
<reference evidence="1" key="1">
    <citation type="submission" date="2017-05" db="EMBL/GenBank/DDBJ databases">
        <authorList>
            <person name="Imhoff J.F."/>
            <person name="Rahn T."/>
            <person name="Kuenzel S."/>
            <person name="Neulinger S.C."/>
        </authorList>
    </citation>
    <scope>NUCLEOTIDE SEQUENCE</scope>
    <source>
        <strain evidence="1">LMG 28126</strain>
    </source>
</reference>
<protein>
    <recommendedName>
        <fullName evidence="3">DsrE family protein</fullName>
    </recommendedName>
</protein>
<dbReference type="InterPro" id="IPR003787">
    <property type="entry name" value="Sulphur_relay_DsrE/F-like"/>
</dbReference>
<dbReference type="EMBL" id="NHSD01000281">
    <property type="protein sequence ID" value="MBK5927944.1"/>
    <property type="molecule type" value="Genomic_DNA"/>
</dbReference>
<name>A0A934WJK1_9RHOB</name>
<gene>
    <name evidence="1" type="ORF">CCR87_11505</name>
</gene>
<dbReference type="AlphaFoldDB" id="A0A934WJK1"/>
<keyword evidence="2" id="KW-1185">Reference proteome</keyword>
<dbReference type="Pfam" id="PF02635">
    <property type="entry name" value="DsrE"/>
    <property type="match status" value="1"/>
</dbReference>
<dbReference type="RefSeq" id="WP_201157693.1">
    <property type="nucleotide sequence ID" value="NZ_NHSD01000281.1"/>
</dbReference>
<proteinExistence type="predicted"/>
<organism evidence="1 2">
    <name type="scientific">Rhodobaculum claviforme</name>
    <dbReference type="NCBI Taxonomy" id="1549854"/>
    <lineage>
        <taxon>Bacteria</taxon>
        <taxon>Pseudomonadati</taxon>
        <taxon>Pseudomonadota</taxon>
        <taxon>Alphaproteobacteria</taxon>
        <taxon>Rhodobacterales</taxon>
        <taxon>Paracoccaceae</taxon>
        <taxon>Rhodobaculum</taxon>
    </lineage>
</organism>
<sequence length="122" mass="12093">MSRFLVQIHTGPEDPDKVTLGALIAAEAARAGHAVTLFLAGDGVENLAPGRPATVIGRGTGVLADHLAALGAAGGTICVSRLSLQGRGLDPAILADLGTPAQLATPAMLVALADAADTCLGY</sequence>
<dbReference type="Proteomes" id="UP000706333">
    <property type="component" value="Unassembled WGS sequence"/>
</dbReference>